<evidence type="ECO:0000313" key="3">
    <source>
        <dbReference type="EMBL" id="CAB4803261.1"/>
    </source>
</evidence>
<dbReference type="EMBL" id="CAFAAV010000010">
    <property type="protein sequence ID" value="CAB4803261.1"/>
    <property type="molecule type" value="Genomic_DNA"/>
</dbReference>
<dbReference type="EMBL" id="CAFBIY010000051">
    <property type="protein sequence ID" value="CAB4850306.1"/>
    <property type="molecule type" value="Genomic_DNA"/>
</dbReference>
<dbReference type="EMBL" id="CAEZYF010000008">
    <property type="protein sequence ID" value="CAB4723032.1"/>
    <property type="molecule type" value="Genomic_DNA"/>
</dbReference>
<dbReference type="InterPro" id="IPR006311">
    <property type="entry name" value="TAT_signal"/>
</dbReference>
<dbReference type="EMBL" id="CAFBOL010000003">
    <property type="protein sequence ID" value="CAB4972205.1"/>
    <property type="molecule type" value="Genomic_DNA"/>
</dbReference>
<evidence type="ECO:0000313" key="5">
    <source>
        <dbReference type="EMBL" id="CAB4925911.1"/>
    </source>
</evidence>
<organism evidence="6">
    <name type="scientific">freshwater metagenome</name>
    <dbReference type="NCBI Taxonomy" id="449393"/>
    <lineage>
        <taxon>unclassified sequences</taxon>
        <taxon>metagenomes</taxon>
        <taxon>ecological metagenomes</taxon>
    </lineage>
</organism>
<dbReference type="EMBL" id="CAFBMT010000005">
    <property type="protein sequence ID" value="CAB4925911.1"/>
    <property type="molecule type" value="Genomic_DNA"/>
</dbReference>
<reference evidence="6" key="1">
    <citation type="submission" date="2020-05" db="EMBL/GenBank/DDBJ databases">
        <authorList>
            <person name="Chiriac C."/>
            <person name="Salcher M."/>
            <person name="Ghai R."/>
            <person name="Kavagutti S V."/>
        </authorList>
    </citation>
    <scope>NUCLEOTIDE SEQUENCE</scope>
</reference>
<proteinExistence type="predicted"/>
<dbReference type="PANTHER" id="PTHR43737">
    <property type="entry name" value="BLL7424 PROTEIN"/>
    <property type="match status" value="1"/>
</dbReference>
<sequence>MIDPDISTEAARALLTVPIDPTDRLTLDRRRFLQMLGYGVGAGAMLGGLGEVLSPGALPGGLRDAWAGSPVAPTDGILVLIGQFGGSDGLNTVVPYTNGDYYAQHGALAIPPSHVLPLSGQVGLHPNLPFLKSLYDSGDVAVVQGVGYPNPDLSHFSSMANWMYGKATGSPNTGWIGRWLDGMGGTDLFKAASVGQGLPLHLVGDVARGIAIPQWGDRFAGGSDEHDRWMYDALRGFSATPAGRGPWHDTIATTMKNVIDVGQQIGPVFARDLPDGELTRQLTVVARLINADLGLRVIDTGFGGFDTHADQPAGLGGLLTDFDQALKSFFQTLDDRFRSRVTIMTYSEFGRTSWSNDSSGTDHGTVNNHFVIGKGVRGGLYGAQPSLAGLSRWDRMAHHVDFRSMYASVLDGWMGGGSSTVLGANYPNLGLFETSPGLDVATGGVPPTALGDFVGVTPYRLYDSRVAGGRTIELGPGAIAEVQVTGQGGVPASGITAVAVNVTAVDATQDTSFTVWGTGETRPDVANVVIPPNRAVPNLVIVKVGKGGRINVMNDLGAANCVVDVIGYFRTTTANRLQAVTPSRVLDTRDGSGGRRGPLGPGGSYDVMVRGRAGVPVNANSVVVNVTAVQPTSSSYLTVWPSREARPYASSLNFLQGVTIPNLVIAKIGANGRIAVFNKFGYVHVVMDVVGYFSPTSPGRYVPVAGTRVLDTRSDSKVAPASMVSISVLGIGGVPTSGVSAVALNVGAYQPTSDTFLTAWPNGLTRPLASNLNPARGQDVSNLVIVKVGAQGVVNLYNHTGSVHLAVDLVGYFTG</sequence>
<dbReference type="NCBIfam" id="TIGR01409">
    <property type="entry name" value="TAT_signal_seq"/>
    <property type="match status" value="1"/>
</dbReference>
<dbReference type="InterPro" id="IPR019546">
    <property type="entry name" value="TAT_signal_bac_arc"/>
</dbReference>
<protein>
    <submittedName>
        <fullName evidence="6">Unannotated protein</fullName>
    </submittedName>
</protein>
<dbReference type="InterPro" id="IPR010869">
    <property type="entry name" value="DUF1501"/>
</dbReference>
<name>A0A6J7LXN7_9ZZZZ</name>
<dbReference type="PANTHER" id="PTHR43737:SF1">
    <property type="entry name" value="DUF1501 DOMAIN-CONTAINING PROTEIN"/>
    <property type="match status" value="1"/>
</dbReference>
<dbReference type="EMBL" id="CAESGF010000005">
    <property type="protein sequence ID" value="CAB4363356.1"/>
    <property type="molecule type" value="Genomic_DNA"/>
</dbReference>
<accession>A0A6J7LXN7</accession>
<dbReference type="AlphaFoldDB" id="A0A6J7LXN7"/>
<dbReference type="PROSITE" id="PS51318">
    <property type="entry name" value="TAT"/>
    <property type="match status" value="1"/>
</dbReference>
<evidence type="ECO:0000313" key="4">
    <source>
        <dbReference type="EMBL" id="CAB4850306.1"/>
    </source>
</evidence>
<evidence type="ECO:0000313" key="6">
    <source>
        <dbReference type="EMBL" id="CAB4972205.1"/>
    </source>
</evidence>
<dbReference type="Pfam" id="PF07394">
    <property type="entry name" value="DUF1501"/>
    <property type="match status" value="1"/>
</dbReference>
<evidence type="ECO:0000313" key="2">
    <source>
        <dbReference type="EMBL" id="CAB4723032.1"/>
    </source>
</evidence>
<gene>
    <name evidence="2" type="ORF">UFOPK2656_01515</name>
    <name evidence="3" type="ORF">UFOPK3099_00245</name>
    <name evidence="4" type="ORF">UFOPK3267_01144</name>
    <name evidence="5" type="ORF">UFOPK3651_01163</name>
    <name evidence="6" type="ORF">UFOPK3931_00224</name>
    <name evidence="1" type="ORF">UFOPK4189_01136</name>
</gene>
<evidence type="ECO:0000313" key="1">
    <source>
        <dbReference type="EMBL" id="CAB4363356.1"/>
    </source>
</evidence>